<protein>
    <submittedName>
        <fullName evidence="4">Phospholipid/cholesterol/gamma-HCH transport system substrate-binding protein</fullName>
    </submittedName>
</protein>
<dbReference type="OrthoDB" id="5241191at2"/>
<dbReference type="Pfam" id="PF02470">
    <property type="entry name" value="MlaD"/>
    <property type="match status" value="1"/>
</dbReference>
<reference evidence="4 5" key="1">
    <citation type="submission" date="2019-06" db="EMBL/GenBank/DDBJ databases">
        <title>Sequencing the genomes of 1000 actinobacteria strains.</title>
        <authorList>
            <person name="Klenk H.-P."/>
        </authorList>
    </citation>
    <scope>NUCLEOTIDE SEQUENCE [LARGE SCALE GENOMIC DNA]</scope>
    <source>
        <strain evidence="4 5">DSM 18607</strain>
    </source>
</reference>
<dbReference type="PANTHER" id="PTHR33371:SF18">
    <property type="entry name" value="MCE-FAMILY PROTEIN MCE3C"/>
    <property type="match status" value="1"/>
</dbReference>
<dbReference type="NCBIfam" id="TIGR00996">
    <property type="entry name" value="Mtu_fam_mce"/>
    <property type="match status" value="1"/>
</dbReference>
<evidence type="ECO:0000256" key="1">
    <source>
        <dbReference type="SAM" id="Phobius"/>
    </source>
</evidence>
<dbReference type="InterPro" id="IPR052336">
    <property type="entry name" value="MlaD_Phospholipid_Transporter"/>
</dbReference>
<proteinExistence type="predicted"/>
<dbReference type="Proteomes" id="UP000317893">
    <property type="component" value="Unassembled WGS sequence"/>
</dbReference>
<dbReference type="InterPro" id="IPR005693">
    <property type="entry name" value="Mce"/>
</dbReference>
<accession>A0A542DWN8</accession>
<organism evidence="4 5">
    <name type="scientific">Lapillicoccus jejuensis</name>
    <dbReference type="NCBI Taxonomy" id="402171"/>
    <lineage>
        <taxon>Bacteria</taxon>
        <taxon>Bacillati</taxon>
        <taxon>Actinomycetota</taxon>
        <taxon>Actinomycetes</taxon>
        <taxon>Micrococcales</taxon>
        <taxon>Intrasporangiaceae</taxon>
        <taxon>Lapillicoccus</taxon>
    </lineage>
</organism>
<dbReference type="InterPro" id="IPR024516">
    <property type="entry name" value="Mce_C"/>
</dbReference>
<dbReference type="PANTHER" id="PTHR33371">
    <property type="entry name" value="INTERMEMBRANE PHOSPHOLIPID TRANSPORT SYSTEM BINDING PROTEIN MLAD-RELATED"/>
    <property type="match status" value="1"/>
</dbReference>
<evidence type="ECO:0000259" key="3">
    <source>
        <dbReference type="Pfam" id="PF11887"/>
    </source>
</evidence>
<feature type="domain" description="Mce/MlaD" evidence="2">
    <location>
        <begin position="39"/>
        <end position="114"/>
    </location>
</feature>
<keyword evidence="5" id="KW-1185">Reference proteome</keyword>
<comment type="caution">
    <text evidence="4">The sequence shown here is derived from an EMBL/GenBank/DDBJ whole genome shotgun (WGS) entry which is preliminary data.</text>
</comment>
<keyword evidence="1" id="KW-0472">Membrane</keyword>
<dbReference type="AlphaFoldDB" id="A0A542DWN8"/>
<dbReference type="GO" id="GO:0005576">
    <property type="term" value="C:extracellular region"/>
    <property type="evidence" value="ECO:0007669"/>
    <property type="project" value="TreeGrafter"/>
</dbReference>
<gene>
    <name evidence="4" type="ORF">FB458_0570</name>
</gene>
<evidence type="ECO:0000259" key="2">
    <source>
        <dbReference type="Pfam" id="PF02470"/>
    </source>
</evidence>
<feature type="domain" description="Mammalian cell entry C-terminal" evidence="3">
    <location>
        <begin position="119"/>
        <end position="304"/>
    </location>
</feature>
<dbReference type="Pfam" id="PF11887">
    <property type="entry name" value="Mce4_CUP1"/>
    <property type="match status" value="1"/>
</dbReference>
<dbReference type="InterPro" id="IPR003399">
    <property type="entry name" value="Mce/MlaD"/>
</dbReference>
<feature type="transmembrane region" description="Helical" evidence="1">
    <location>
        <begin position="12"/>
        <end position="30"/>
    </location>
</feature>
<evidence type="ECO:0000313" key="4">
    <source>
        <dbReference type="EMBL" id="TQJ07508.1"/>
    </source>
</evidence>
<sequence>MIPFRERNPVPIGLVGLLVIGIILVLAFNAQSLPFIGGGTTYHADFSEAGGLKPDDDVRLAGVKVGKVTDISLDGAQVEVDFTVTDARATFGSQTGASIRIQTLLGQKYLSLEPKGSDTMPAGATIPRTRTVSAYDVVDAFGDLATTTEQIDVNQLSTSLNTLATEFRNTPANVKAALSGLSRLSETVASRDEKLRDLLAAANNVSGTVASRNAVFEQLIKDADLLLQELDARREAIHTLFTNTSAFAQQVTGLVQDNRAQLKPALDQLNQVLAVLREHDQDLSNTLQAMAPFYRVFASTLGTGRWFDVYVANLTSPLPNVGG</sequence>
<keyword evidence="1" id="KW-1133">Transmembrane helix</keyword>
<dbReference type="EMBL" id="VFMN01000001">
    <property type="protein sequence ID" value="TQJ07508.1"/>
    <property type="molecule type" value="Genomic_DNA"/>
</dbReference>
<dbReference type="PRINTS" id="PR01782">
    <property type="entry name" value="MCEVIRFACTOR"/>
</dbReference>
<name>A0A542DWN8_9MICO</name>
<keyword evidence="1" id="KW-0812">Transmembrane</keyword>
<dbReference type="RefSeq" id="WP_141846593.1">
    <property type="nucleotide sequence ID" value="NZ_BAAAPR010000006.1"/>
</dbReference>
<evidence type="ECO:0000313" key="5">
    <source>
        <dbReference type="Proteomes" id="UP000317893"/>
    </source>
</evidence>